<feature type="region of interest" description="Disordered" evidence="1">
    <location>
        <begin position="50"/>
        <end position="92"/>
    </location>
</feature>
<proteinExistence type="predicted"/>
<evidence type="ECO:0000313" key="2">
    <source>
        <dbReference type="EMBL" id="GER31068.1"/>
    </source>
</evidence>
<feature type="non-terminal residue" evidence="2">
    <location>
        <position position="173"/>
    </location>
</feature>
<comment type="caution">
    <text evidence="2">The sequence shown here is derived from an EMBL/GenBank/DDBJ whole genome shotgun (WGS) entry which is preliminary data.</text>
</comment>
<dbReference type="Proteomes" id="UP000325081">
    <property type="component" value="Unassembled WGS sequence"/>
</dbReference>
<dbReference type="PANTHER" id="PTHR31973:SF187">
    <property type="entry name" value="MUTATOR TRANSPOSASE MUDRA PROTEIN"/>
    <property type="match status" value="1"/>
</dbReference>
<gene>
    <name evidence="2" type="ORF">STAS_07049</name>
</gene>
<accession>A0A5A7PES1</accession>
<dbReference type="OrthoDB" id="913875at2759"/>
<protein>
    <submittedName>
        <fullName evidence="2">SHC-transforming protein 3</fullName>
    </submittedName>
</protein>
<dbReference type="AlphaFoldDB" id="A0A5A7PES1"/>
<evidence type="ECO:0000313" key="3">
    <source>
        <dbReference type="Proteomes" id="UP000325081"/>
    </source>
</evidence>
<dbReference type="PANTHER" id="PTHR31973">
    <property type="entry name" value="POLYPROTEIN, PUTATIVE-RELATED"/>
    <property type="match status" value="1"/>
</dbReference>
<keyword evidence="3" id="KW-1185">Reference proteome</keyword>
<sequence>MEGTITYGGKTECITCDEESNDWEIDDESLANYDYEAELGVKVGVKASGQCERRDCEPELGGKNDEGDGSGESDNSEDIGFEPNSEECDNEDDDLIFTEHINSEAWRAKKLALEQLEGSIEEQYTLLWAYANEVRRSNPDSTVLIGLHQDQTFSRVYVCFASLKMSFLNGCRR</sequence>
<dbReference type="EMBL" id="BKCP01004417">
    <property type="protein sequence ID" value="GER31068.1"/>
    <property type="molecule type" value="Genomic_DNA"/>
</dbReference>
<feature type="compositionally biased region" description="Basic and acidic residues" evidence="1">
    <location>
        <begin position="51"/>
        <end position="66"/>
    </location>
</feature>
<name>A0A5A7PES1_STRAF</name>
<reference evidence="3" key="1">
    <citation type="journal article" date="2019" name="Curr. Biol.">
        <title>Genome Sequence of Striga asiatica Provides Insight into the Evolution of Plant Parasitism.</title>
        <authorList>
            <person name="Yoshida S."/>
            <person name="Kim S."/>
            <person name="Wafula E.K."/>
            <person name="Tanskanen J."/>
            <person name="Kim Y.M."/>
            <person name="Honaas L."/>
            <person name="Yang Z."/>
            <person name="Spallek T."/>
            <person name="Conn C.E."/>
            <person name="Ichihashi Y."/>
            <person name="Cheong K."/>
            <person name="Cui S."/>
            <person name="Der J.P."/>
            <person name="Gundlach H."/>
            <person name="Jiao Y."/>
            <person name="Hori C."/>
            <person name="Ishida J.K."/>
            <person name="Kasahara H."/>
            <person name="Kiba T."/>
            <person name="Kim M.S."/>
            <person name="Koo N."/>
            <person name="Laohavisit A."/>
            <person name="Lee Y.H."/>
            <person name="Lumba S."/>
            <person name="McCourt P."/>
            <person name="Mortimer J.C."/>
            <person name="Mutuku J.M."/>
            <person name="Nomura T."/>
            <person name="Sasaki-Sekimoto Y."/>
            <person name="Seto Y."/>
            <person name="Wang Y."/>
            <person name="Wakatake T."/>
            <person name="Sakakibara H."/>
            <person name="Demura T."/>
            <person name="Yamaguchi S."/>
            <person name="Yoneyama K."/>
            <person name="Manabe R.I."/>
            <person name="Nelson D.C."/>
            <person name="Schulman A.H."/>
            <person name="Timko M.P."/>
            <person name="dePamphilis C.W."/>
            <person name="Choi D."/>
            <person name="Shirasu K."/>
        </authorList>
    </citation>
    <scope>NUCLEOTIDE SEQUENCE [LARGE SCALE GENOMIC DNA]</scope>
    <source>
        <strain evidence="3">cv. UVA1</strain>
    </source>
</reference>
<feature type="compositionally biased region" description="Acidic residues" evidence="1">
    <location>
        <begin position="67"/>
        <end position="92"/>
    </location>
</feature>
<organism evidence="2 3">
    <name type="scientific">Striga asiatica</name>
    <name type="common">Asiatic witchweed</name>
    <name type="synonym">Buchnera asiatica</name>
    <dbReference type="NCBI Taxonomy" id="4170"/>
    <lineage>
        <taxon>Eukaryota</taxon>
        <taxon>Viridiplantae</taxon>
        <taxon>Streptophyta</taxon>
        <taxon>Embryophyta</taxon>
        <taxon>Tracheophyta</taxon>
        <taxon>Spermatophyta</taxon>
        <taxon>Magnoliopsida</taxon>
        <taxon>eudicotyledons</taxon>
        <taxon>Gunneridae</taxon>
        <taxon>Pentapetalae</taxon>
        <taxon>asterids</taxon>
        <taxon>lamiids</taxon>
        <taxon>Lamiales</taxon>
        <taxon>Orobanchaceae</taxon>
        <taxon>Buchnereae</taxon>
        <taxon>Striga</taxon>
    </lineage>
</organism>
<evidence type="ECO:0000256" key="1">
    <source>
        <dbReference type="SAM" id="MobiDB-lite"/>
    </source>
</evidence>